<dbReference type="InterPro" id="IPR032800">
    <property type="entry name" value="TRP_N"/>
</dbReference>
<evidence type="ECO:0000256" key="3">
    <source>
        <dbReference type="ARBA" id="ARBA00022692"/>
    </source>
</evidence>
<dbReference type="InterPro" id="IPR010308">
    <property type="entry name" value="TRP_C"/>
</dbReference>
<keyword evidence="3 8" id="KW-0812">Transmembrane</keyword>
<feature type="signal peptide" evidence="9">
    <location>
        <begin position="1"/>
        <end position="21"/>
    </location>
</feature>
<dbReference type="AlphaFoldDB" id="A0A9Q9EKK1"/>
<evidence type="ECO:0000256" key="5">
    <source>
        <dbReference type="ARBA" id="ARBA00022989"/>
    </source>
</evidence>
<dbReference type="OrthoDB" id="5212126at2759"/>
<feature type="compositionally biased region" description="Polar residues" evidence="7">
    <location>
        <begin position="698"/>
        <end position="723"/>
    </location>
</feature>
<evidence type="ECO:0000256" key="6">
    <source>
        <dbReference type="ARBA" id="ARBA00023136"/>
    </source>
</evidence>
<feature type="transmembrane region" description="Helical" evidence="8">
    <location>
        <begin position="563"/>
        <end position="593"/>
    </location>
</feature>
<keyword evidence="4 9" id="KW-0732">Signal</keyword>
<feature type="transmembrane region" description="Helical" evidence="8">
    <location>
        <begin position="475"/>
        <end position="495"/>
    </location>
</feature>
<feature type="transmembrane region" description="Helical" evidence="8">
    <location>
        <begin position="501"/>
        <end position="524"/>
    </location>
</feature>
<organism evidence="11 12">
    <name type="scientific">Septoria linicola</name>
    <dbReference type="NCBI Taxonomy" id="215465"/>
    <lineage>
        <taxon>Eukaryota</taxon>
        <taxon>Fungi</taxon>
        <taxon>Dikarya</taxon>
        <taxon>Ascomycota</taxon>
        <taxon>Pezizomycotina</taxon>
        <taxon>Dothideomycetes</taxon>
        <taxon>Dothideomycetidae</taxon>
        <taxon>Mycosphaerellales</taxon>
        <taxon>Mycosphaerellaceae</taxon>
        <taxon>Septoria</taxon>
    </lineage>
</organism>
<keyword evidence="11" id="KW-0675">Receptor</keyword>
<dbReference type="SMART" id="SM01320">
    <property type="entry name" value="TRP_N"/>
    <property type="match status" value="1"/>
</dbReference>
<feature type="chain" id="PRO_5040181001" evidence="9">
    <location>
        <begin position="22"/>
        <end position="731"/>
    </location>
</feature>
<feature type="transmembrane region" description="Helical" evidence="8">
    <location>
        <begin position="531"/>
        <end position="551"/>
    </location>
</feature>
<evidence type="ECO:0000256" key="7">
    <source>
        <dbReference type="SAM" id="MobiDB-lite"/>
    </source>
</evidence>
<dbReference type="Pfam" id="PF14558">
    <property type="entry name" value="TRP_N"/>
    <property type="match status" value="1"/>
</dbReference>
<feature type="transmembrane region" description="Helical" evidence="8">
    <location>
        <begin position="386"/>
        <end position="407"/>
    </location>
</feature>
<dbReference type="GO" id="GO:0055085">
    <property type="term" value="P:transmembrane transport"/>
    <property type="evidence" value="ECO:0007669"/>
    <property type="project" value="TreeGrafter"/>
</dbReference>
<feature type="transmembrane region" description="Helical" evidence="8">
    <location>
        <begin position="337"/>
        <end position="362"/>
    </location>
</feature>
<dbReference type="Pfam" id="PF06011">
    <property type="entry name" value="TRP"/>
    <property type="match status" value="1"/>
</dbReference>
<proteinExistence type="inferred from homology"/>
<evidence type="ECO:0000256" key="4">
    <source>
        <dbReference type="ARBA" id="ARBA00022729"/>
    </source>
</evidence>
<evidence type="ECO:0000313" key="12">
    <source>
        <dbReference type="Proteomes" id="UP001056384"/>
    </source>
</evidence>
<reference evidence="11" key="1">
    <citation type="submission" date="2022-06" db="EMBL/GenBank/DDBJ databases">
        <title>Complete genome sequences of two strains of the flax pathogen Septoria linicola.</title>
        <authorList>
            <person name="Lapalu N."/>
            <person name="Simon A."/>
            <person name="Demenou B."/>
            <person name="Paumier D."/>
            <person name="Guillot M.-P."/>
            <person name="Gout L."/>
            <person name="Valade R."/>
        </authorList>
    </citation>
    <scope>NUCLEOTIDE SEQUENCE</scope>
    <source>
        <strain evidence="11">SE15195</strain>
    </source>
</reference>
<keyword evidence="6 8" id="KW-0472">Membrane</keyword>
<gene>
    <name evidence="11" type="ORF">Slin15195_G066910</name>
</gene>
<keyword evidence="12" id="KW-1185">Reference proteome</keyword>
<protein>
    <submittedName>
        <fullName evidence="11">ML-like domain, transient receptor potential channel Flc/Pkd2</fullName>
    </submittedName>
</protein>
<comment type="subcellular location">
    <subcellularLocation>
        <location evidence="1">Membrane</location>
        <topology evidence="1">Multi-pass membrane protein</topology>
    </subcellularLocation>
</comment>
<evidence type="ECO:0000256" key="1">
    <source>
        <dbReference type="ARBA" id="ARBA00004141"/>
    </source>
</evidence>
<feature type="transmembrane region" description="Helical" evidence="8">
    <location>
        <begin position="413"/>
        <end position="434"/>
    </location>
</feature>
<dbReference type="PANTHER" id="PTHR31145">
    <property type="entry name" value="INTEGRAL MEMBRANE PROTEIN (AFU_ORTHOLOGUE AFUA_7G01610)"/>
    <property type="match status" value="1"/>
</dbReference>
<evidence type="ECO:0000256" key="2">
    <source>
        <dbReference type="ARBA" id="ARBA00010642"/>
    </source>
</evidence>
<name>A0A9Q9EKK1_9PEZI</name>
<dbReference type="Proteomes" id="UP001056384">
    <property type="component" value="Chromosome 5"/>
</dbReference>
<evidence type="ECO:0000259" key="10">
    <source>
        <dbReference type="SMART" id="SM01320"/>
    </source>
</evidence>
<evidence type="ECO:0000313" key="11">
    <source>
        <dbReference type="EMBL" id="USW53372.1"/>
    </source>
</evidence>
<dbReference type="EMBL" id="CP099422">
    <property type="protein sequence ID" value="USW53372.1"/>
    <property type="molecule type" value="Genomic_DNA"/>
</dbReference>
<dbReference type="GO" id="GO:0016020">
    <property type="term" value="C:membrane"/>
    <property type="evidence" value="ECO:0007669"/>
    <property type="project" value="UniProtKB-SubCell"/>
</dbReference>
<accession>A0A9Q9EKK1</accession>
<dbReference type="GO" id="GO:0009272">
    <property type="term" value="P:fungal-type cell wall biogenesis"/>
    <property type="evidence" value="ECO:0007669"/>
    <property type="project" value="TreeGrafter"/>
</dbReference>
<sequence>MRLSIASLISALLAITPFTYAQERMLTSTSLNPCQADSKFSATLFDVIFTPHNRSLAFDVVGVSSITGNVTIELLVLAYGLQVYKTTINPCDSDLQGLCPMNAGQITLNSNADIPADALAQVPGITYTVPDLDARVQVYFNQTDTATSAACVEAELSNGKTVNQKGVAWTVAVLAGLALVASAITSGLGHSNTAAHVAANAMALFGYFQSQAFIGMSAVSLPPIVASWTQNFQWSMGIIRVGFLQTLATWYQRATGGTPSTVLSNLSSASVRVEKRSLQDYAQLASRAASQLHNSIIKRSNVGSSFTDSSTTVTVRGIERVGFNAGIESTNIFMSGYVFFLIFVIFVVLGVCIFKGICELLVRGGRMKGEKFQDFRNGWTTVLKGILFRIVLIGYPQMVVLCFWEFTRKDSPAIVVLAVFTIFSMLAILGWASVKVYRLARRSIAMHKNPAYILYSDPVSLNKWGFLYVQFKATAYYFIVPFLVYVLIKGLFIGVAQSNGAVQAVALVIIEAFWLIAVCVLRPFMDKKTNAFNISICVINFLSAIFLLVFSDVFGQPGIVTGVMGVIFFVYNAAFSLILLIIVLVASIIAITAKNPDTRYQPMRDDRGSFIKSQSQLNTELDALGATARGEDKHGYTNKSGARIEDDDDSWSGGSASRKEGEVGGYGYAQPPRSPMAASTPYAGSNNNSARHLPPYDRSTNASPYNGQQANTFRQQGTGSPSPWQRGAGYD</sequence>
<dbReference type="InterPro" id="IPR040241">
    <property type="entry name" value="TRP_Flc/Pkd2-like"/>
</dbReference>
<dbReference type="PANTHER" id="PTHR31145:SF2">
    <property type="entry name" value="FLAVIN CARRIER PROTEIN 2"/>
    <property type="match status" value="1"/>
</dbReference>
<evidence type="ECO:0000256" key="8">
    <source>
        <dbReference type="SAM" id="Phobius"/>
    </source>
</evidence>
<keyword evidence="5 8" id="KW-1133">Transmembrane helix</keyword>
<feature type="domain" description="ML-like" evidence="10">
    <location>
        <begin position="24"/>
        <end position="163"/>
    </location>
</feature>
<comment type="similarity">
    <text evidence="2">Belongs to the transient receptor potential (TRP) ion channel family.</text>
</comment>
<evidence type="ECO:0000256" key="9">
    <source>
        <dbReference type="SAM" id="SignalP"/>
    </source>
</evidence>
<feature type="region of interest" description="Disordered" evidence="7">
    <location>
        <begin position="628"/>
        <end position="731"/>
    </location>
</feature>